<dbReference type="Proteomes" id="UP000614996">
    <property type="component" value="Unassembled WGS sequence"/>
</dbReference>
<evidence type="ECO:0000256" key="1">
    <source>
        <dbReference type="ARBA" id="ARBA00004651"/>
    </source>
</evidence>
<organism evidence="9 10">
    <name type="scientific">Actinocatenispora comari</name>
    <dbReference type="NCBI Taxonomy" id="2807577"/>
    <lineage>
        <taxon>Bacteria</taxon>
        <taxon>Bacillati</taxon>
        <taxon>Actinomycetota</taxon>
        <taxon>Actinomycetes</taxon>
        <taxon>Micromonosporales</taxon>
        <taxon>Micromonosporaceae</taxon>
        <taxon>Actinocatenispora</taxon>
    </lineage>
</organism>
<comment type="similarity">
    <text evidence="2">Belongs to the CorA metal ion transporter (MIT) (TC 1.A.35) family.</text>
</comment>
<evidence type="ECO:0000256" key="6">
    <source>
        <dbReference type="ARBA" id="ARBA00022989"/>
    </source>
</evidence>
<dbReference type="RefSeq" id="WP_207123435.1">
    <property type="nucleotide sequence ID" value="NZ_BOPO01000011.1"/>
</dbReference>
<dbReference type="AlphaFoldDB" id="A0A8J4EI87"/>
<dbReference type="GO" id="GO:0015087">
    <property type="term" value="F:cobalt ion transmembrane transporter activity"/>
    <property type="evidence" value="ECO:0007669"/>
    <property type="project" value="TreeGrafter"/>
</dbReference>
<evidence type="ECO:0000256" key="5">
    <source>
        <dbReference type="ARBA" id="ARBA00022692"/>
    </source>
</evidence>
<evidence type="ECO:0000256" key="8">
    <source>
        <dbReference type="SAM" id="Phobius"/>
    </source>
</evidence>
<keyword evidence="6 8" id="KW-1133">Transmembrane helix</keyword>
<protein>
    <submittedName>
        <fullName evidence="9">Magnesium transport protein CorA</fullName>
    </submittedName>
</protein>
<evidence type="ECO:0000256" key="3">
    <source>
        <dbReference type="ARBA" id="ARBA00022448"/>
    </source>
</evidence>
<dbReference type="Gene3D" id="1.20.58.340">
    <property type="entry name" value="Magnesium transport protein CorA, transmembrane region"/>
    <property type="match status" value="2"/>
</dbReference>
<dbReference type="GO" id="GO:0005886">
    <property type="term" value="C:plasma membrane"/>
    <property type="evidence" value="ECO:0007669"/>
    <property type="project" value="UniProtKB-SubCell"/>
</dbReference>
<keyword evidence="3" id="KW-0813">Transport</keyword>
<dbReference type="InterPro" id="IPR045861">
    <property type="entry name" value="CorA_cytoplasmic_dom"/>
</dbReference>
<dbReference type="SUPFAM" id="SSF143865">
    <property type="entry name" value="CorA soluble domain-like"/>
    <property type="match status" value="1"/>
</dbReference>
<dbReference type="InterPro" id="IPR045863">
    <property type="entry name" value="CorA_TM1_TM2"/>
</dbReference>
<reference evidence="10" key="1">
    <citation type="journal article" date="2021" name="Int. J. Syst. Evol. Microbiol.">
        <title>Actinocatenispora comari sp. nov., an endophytic actinomycete isolated from aerial parts of Comarum salesowianum.</title>
        <authorList>
            <person name="Oyunbileg N."/>
            <person name="Iizaka Y."/>
            <person name="Hamada M."/>
            <person name="Davaapurev B.O."/>
            <person name="Fukumoto A."/>
            <person name="Tsetseg B."/>
            <person name="Kato F."/>
            <person name="Tamura T."/>
            <person name="Batkhuu J."/>
            <person name="Anzai Y."/>
        </authorList>
    </citation>
    <scope>NUCLEOTIDE SEQUENCE [LARGE SCALE GENOMIC DNA]</scope>
    <source>
        <strain evidence="10">NUM-2625</strain>
    </source>
</reference>
<dbReference type="SUPFAM" id="SSF144083">
    <property type="entry name" value="Magnesium transport protein CorA, transmembrane region"/>
    <property type="match status" value="1"/>
</dbReference>
<keyword evidence="7 8" id="KW-0472">Membrane</keyword>
<dbReference type="PANTHER" id="PTHR46494:SF1">
    <property type="entry name" value="CORA FAMILY METAL ION TRANSPORTER (EUROFUNG)"/>
    <property type="match status" value="1"/>
</dbReference>
<evidence type="ECO:0000313" key="9">
    <source>
        <dbReference type="EMBL" id="GIL25837.1"/>
    </source>
</evidence>
<accession>A0A8J4EI87</accession>
<keyword evidence="5 8" id="KW-0812">Transmembrane</keyword>
<evidence type="ECO:0000313" key="10">
    <source>
        <dbReference type="Proteomes" id="UP000614996"/>
    </source>
</evidence>
<proteinExistence type="inferred from homology"/>
<evidence type="ECO:0000256" key="2">
    <source>
        <dbReference type="ARBA" id="ARBA00009765"/>
    </source>
</evidence>
<comment type="subcellular location">
    <subcellularLocation>
        <location evidence="1">Cell membrane</location>
        <topology evidence="1">Multi-pass membrane protein</topology>
    </subcellularLocation>
</comment>
<dbReference type="EMBL" id="BOPO01000011">
    <property type="protein sequence ID" value="GIL25837.1"/>
    <property type="molecule type" value="Genomic_DNA"/>
</dbReference>
<keyword evidence="4" id="KW-1003">Cell membrane</keyword>
<dbReference type="GO" id="GO:0015095">
    <property type="term" value="F:magnesium ion transmembrane transporter activity"/>
    <property type="evidence" value="ECO:0007669"/>
    <property type="project" value="TreeGrafter"/>
</dbReference>
<dbReference type="InterPro" id="IPR002523">
    <property type="entry name" value="MgTranspt_CorA/ZnTranspt_ZntB"/>
</dbReference>
<dbReference type="CDD" id="cd12822">
    <property type="entry name" value="TmCorA-like"/>
    <property type="match status" value="1"/>
</dbReference>
<dbReference type="GO" id="GO:0000287">
    <property type="term" value="F:magnesium ion binding"/>
    <property type="evidence" value="ECO:0007669"/>
    <property type="project" value="TreeGrafter"/>
</dbReference>
<feature type="transmembrane region" description="Helical" evidence="8">
    <location>
        <begin position="253"/>
        <end position="278"/>
    </location>
</feature>
<dbReference type="Gene3D" id="3.30.460.20">
    <property type="entry name" value="CorA soluble domain-like"/>
    <property type="match status" value="1"/>
</dbReference>
<dbReference type="PANTHER" id="PTHR46494">
    <property type="entry name" value="CORA FAMILY METAL ION TRANSPORTER (EUROFUNG)"/>
    <property type="match status" value="1"/>
</dbReference>
<keyword evidence="10" id="KW-1185">Reference proteome</keyword>
<gene>
    <name evidence="9" type="primary">corA_1</name>
    <name evidence="9" type="ORF">NUM_10910</name>
</gene>
<name>A0A8J4EI87_9ACTN</name>
<feature type="transmembrane region" description="Helical" evidence="8">
    <location>
        <begin position="284"/>
        <end position="306"/>
    </location>
</feature>
<dbReference type="GO" id="GO:0050897">
    <property type="term" value="F:cobalt ion binding"/>
    <property type="evidence" value="ECO:0007669"/>
    <property type="project" value="TreeGrafter"/>
</dbReference>
<sequence>MEVIEAVDADRIRALRGRGEPFWLRLTDPAEGDLHRVGQLLPIHPMAIEDSQEFGQRAKFDAYPHGALLVFYGAQSGTGDRPKLVEVHLHVTDGALVTVTRQPLAALQAAVRRVAAIDPGHVGRALHGVLDELADRLLNTLDGFDGTIDDLQASVAENATRAKRQHIFALRRQLTELRHVVVPQRELLDPAGGLFATLGDAITDDDRVGFRDVHDHLDRAAGLIGSYREQLGGVLDLYLTEVSNRMNQVMKRLTIVATVFLPLTFLTAFFGMNFGWFVQQISPMWTFWVFGIALAAAATAGLAVYLTRAGRG</sequence>
<evidence type="ECO:0000256" key="4">
    <source>
        <dbReference type="ARBA" id="ARBA00022475"/>
    </source>
</evidence>
<comment type="caution">
    <text evidence="9">The sequence shown here is derived from an EMBL/GenBank/DDBJ whole genome shotgun (WGS) entry which is preliminary data.</text>
</comment>
<evidence type="ECO:0000256" key="7">
    <source>
        <dbReference type="ARBA" id="ARBA00023136"/>
    </source>
</evidence>
<dbReference type="Pfam" id="PF01544">
    <property type="entry name" value="CorA"/>
    <property type="match status" value="1"/>
</dbReference>